<feature type="compositionally biased region" description="Polar residues" evidence="1">
    <location>
        <begin position="197"/>
        <end position="207"/>
    </location>
</feature>
<protein>
    <submittedName>
        <fullName evidence="3">Uncharacterized protein</fullName>
    </submittedName>
</protein>
<organism evidence="3">
    <name type="scientific">Fibrocapsa japonica</name>
    <dbReference type="NCBI Taxonomy" id="94617"/>
    <lineage>
        <taxon>Eukaryota</taxon>
        <taxon>Sar</taxon>
        <taxon>Stramenopiles</taxon>
        <taxon>Ochrophyta</taxon>
        <taxon>Raphidophyceae</taxon>
        <taxon>Chattonellales</taxon>
        <taxon>Chattonellaceae</taxon>
        <taxon>Fibrocapsa</taxon>
    </lineage>
</organism>
<dbReference type="EMBL" id="HBHR01016951">
    <property type="protein sequence ID" value="CAD9868237.1"/>
    <property type="molecule type" value="Transcribed_RNA"/>
</dbReference>
<evidence type="ECO:0000313" key="3">
    <source>
        <dbReference type="EMBL" id="CAD9868237.1"/>
    </source>
</evidence>
<accession>A0A7S2V419</accession>
<sequence length="400" mass="44896">MKASQKLTVVFVVIALHSSVQFLLPTPLYQKQLQHGKSHLTMSITPGEEIKESMSGWLSSMSPPSDKHKTRAARYAVSDARDVPTLIEDFWSVVCTVMSEYKDMGSPRMFRDLIMFVIPEATDMRDFQVMCQLSDYLEKCRSECNEFGQPIRHMTHHPGYEFGEKNKNTPYGAIAGRLSPYPALSLNVFYRNPGPDPSSTPEEQQGTLKPWEKEAPEDEEVIWEARRQELEKKFYSPAAVTRKPVTKEEYSNLMAQRSFGCIDDEQCSTEAAAAKAYIADLERSHTMSRTITESSAEAIYLATWNQIAELSKITLERSASGKEQGEIVTSSVLILPNFHTYSAEALHRFVNSVNTAMESLPMPCNTSLKAYHPEMIVPADGIPVNTPCSVITITTTPHHS</sequence>
<evidence type="ECO:0000256" key="1">
    <source>
        <dbReference type="SAM" id="MobiDB-lite"/>
    </source>
</evidence>
<keyword evidence="2" id="KW-0732">Signal</keyword>
<feature type="region of interest" description="Disordered" evidence="1">
    <location>
        <begin position="192"/>
        <end position="217"/>
    </location>
</feature>
<feature type="signal peptide" evidence="2">
    <location>
        <begin position="1"/>
        <end position="22"/>
    </location>
</feature>
<gene>
    <name evidence="3" type="ORF">FJAP1339_LOCUS8461</name>
</gene>
<dbReference type="AlphaFoldDB" id="A0A7S2V419"/>
<evidence type="ECO:0000256" key="2">
    <source>
        <dbReference type="SAM" id="SignalP"/>
    </source>
</evidence>
<reference evidence="3" key="1">
    <citation type="submission" date="2021-01" db="EMBL/GenBank/DDBJ databases">
        <authorList>
            <person name="Corre E."/>
            <person name="Pelletier E."/>
            <person name="Niang G."/>
            <person name="Scheremetjew M."/>
            <person name="Finn R."/>
            <person name="Kale V."/>
            <person name="Holt S."/>
            <person name="Cochrane G."/>
            <person name="Meng A."/>
            <person name="Brown T."/>
            <person name="Cohen L."/>
        </authorList>
    </citation>
    <scope>NUCLEOTIDE SEQUENCE</scope>
    <source>
        <strain evidence="3">CCMP1661</strain>
    </source>
</reference>
<name>A0A7S2V419_9STRA</name>
<feature type="chain" id="PRO_5030957198" evidence="2">
    <location>
        <begin position="23"/>
        <end position="400"/>
    </location>
</feature>
<proteinExistence type="predicted"/>